<protein>
    <recommendedName>
        <fullName evidence="4">Secreted protein</fullName>
    </recommendedName>
</protein>
<name>A0AAN6S9P7_9PEZI</name>
<sequence length="81" mass="9114">MRLQGAPRVVLVLVFLHRVHPYRVDRTVSREVADTVNDSPGASPVPSRAYVLHVFIAWNRVQVPGRLWCRCETSTPLGHGI</sequence>
<dbReference type="AlphaFoldDB" id="A0AAN6S9P7"/>
<dbReference type="Proteomes" id="UP001303473">
    <property type="component" value="Unassembled WGS sequence"/>
</dbReference>
<feature type="signal peptide" evidence="1">
    <location>
        <begin position="1"/>
        <end position="21"/>
    </location>
</feature>
<reference evidence="3" key="1">
    <citation type="journal article" date="2023" name="Mol. Phylogenet. Evol.">
        <title>Genome-scale phylogeny and comparative genomics of the fungal order Sordariales.</title>
        <authorList>
            <person name="Hensen N."/>
            <person name="Bonometti L."/>
            <person name="Westerberg I."/>
            <person name="Brannstrom I.O."/>
            <person name="Guillou S."/>
            <person name="Cros-Aarteil S."/>
            <person name="Calhoun S."/>
            <person name="Haridas S."/>
            <person name="Kuo A."/>
            <person name="Mondo S."/>
            <person name="Pangilinan J."/>
            <person name="Riley R."/>
            <person name="LaButti K."/>
            <person name="Andreopoulos B."/>
            <person name="Lipzen A."/>
            <person name="Chen C."/>
            <person name="Yan M."/>
            <person name="Daum C."/>
            <person name="Ng V."/>
            <person name="Clum A."/>
            <person name="Steindorff A."/>
            <person name="Ohm R.A."/>
            <person name="Martin F."/>
            <person name="Silar P."/>
            <person name="Natvig D.O."/>
            <person name="Lalanne C."/>
            <person name="Gautier V."/>
            <person name="Ament-Velasquez S.L."/>
            <person name="Kruys A."/>
            <person name="Hutchinson M.I."/>
            <person name="Powell A.J."/>
            <person name="Barry K."/>
            <person name="Miller A.N."/>
            <person name="Grigoriev I.V."/>
            <person name="Debuchy R."/>
            <person name="Gladieux P."/>
            <person name="Hiltunen Thoren M."/>
            <person name="Johannesson H."/>
        </authorList>
    </citation>
    <scope>NUCLEOTIDE SEQUENCE [LARGE SCALE GENOMIC DNA]</scope>
    <source>
        <strain evidence="3">CBS 340.73</strain>
    </source>
</reference>
<keyword evidence="3" id="KW-1185">Reference proteome</keyword>
<keyword evidence="1" id="KW-0732">Signal</keyword>
<dbReference type="EMBL" id="MU853756">
    <property type="protein sequence ID" value="KAK3945198.1"/>
    <property type="molecule type" value="Genomic_DNA"/>
</dbReference>
<evidence type="ECO:0008006" key="4">
    <source>
        <dbReference type="Google" id="ProtNLM"/>
    </source>
</evidence>
<feature type="chain" id="PRO_5042917703" description="Secreted protein" evidence="1">
    <location>
        <begin position="22"/>
        <end position="81"/>
    </location>
</feature>
<organism evidence="2 3">
    <name type="scientific">Diplogelasinospora grovesii</name>
    <dbReference type="NCBI Taxonomy" id="303347"/>
    <lineage>
        <taxon>Eukaryota</taxon>
        <taxon>Fungi</taxon>
        <taxon>Dikarya</taxon>
        <taxon>Ascomycota</taxon>
        <taxon>Pezizomycotina</taxon>
        <taxon>Sordariomycetes</taxon>
        <taxon>Sordariomycetidae</taxon>
        <taxon>Sordariales</taxon>
        <taxon>Diplogelasinosporaceae</taxon>
        <taxon>Diplogelasinospora</taxon>
    </lineage>
</organism>
<evidence type="ECO:0000313" key="2">
    <source>
        <dbReference type="EMBL" id="KAK3945198.1"/>
    </source>
</evidence>
<accession>A0AAN6S9P7</accession>
<gene>
    <name evidence="2" type="ORF">QBC46DRAFT_373056</name>
</gene>
<proteinExistence type="predicted"/>
<evidence type="ECO:0000256" key="1">
    <source>
        <dbReference type="SAM" id="SignalP"/>
    </source>
</evidence>
<comment type="caution">
    <text evidence="2">The sequence shown here is derived from an EMBL/GenBank/DDBJ whole genome shotgun (WGS) entry which is preliminary data.</text>
</comment>
<evidence type="ECO:0000313" key="3">
    <source>
        <dbReference type="Proteomes" id="UP001303473"/>
    </source>
</evidence>